<organism evidence="1 4">
    <name type="scientific">Clostridium cochlearium</name>
    <dbReference type="NCBI Taxonomy" id="1494"/>
    <lineage>
        <taxon>Bacteria</taxon>
        <taxon>Bacillati</taxon>
        <taxon>Bacillota</taxon>
        <taxon>Clostridia</taxon>
        <taxon>Eubacteriales</taxon>
        <taxon>Clostridiaceae</taxon>
        <taxon>Clostridium</taxon>
    </lineage>
</organism>
<proteinExistence type="predicted"/>
<evidence type="ECO:0000313" key="4">
    <source>
        <dbReference type="Proteomes" id="UP000528432"/>
    </source>
</evidence>
<keyword evidence="3" id="KW-1185">Reference proteome</keyword>
<reference evidence="2 3" key="1">
    <citation type="submission" date="2016-10" db="EMBL/GenBank/DDBJ databases">
        <authorList>
            <person name="Varghese N."/>
            <person name="Submissions S."/>
        </authorList>
    </citation>
    <scope>NUCLEOTIDE SEQUENCE [LARGE SCALE GENOMIC DNA]</scope>
    <source>
        <strain evidence="2 3">NLAE-zl-C224</strain>
    </source>
</reference>
<comment type="caution">
    <text evidence="1">The sequence shown here is derived from an EMBL/GenBank/DDBJ whole genome shotgun (WGS) entry which is preliminary data.</text>
</comment>
<reference evidence="1 4" key="2">
    <citation type="submission" date="2020-05" db="EMBL/GenBank/DDBJ databases">
        <title>Draft genome sequence of Clostridium cochlearium strain AGROS13 isolated from a sheep dairy farm in New Zealand.</title>
        <authorList>
            <person name="Gupta T.B."/>
            <person name="Jauregui R."/>
            <person name="Risson A.N."/>
            <person name="Brightwell G."/>
            <person name="Maclean P."/>
        </authorList>
    </citation>
    <scope>NUCLEOTIDE SEQUENCE [LARGE SCALE GENOMIC DNA]</scope>
    <source>
        <strain evidence="1 4">AGROS13</strain>
    </source>
</reference>
<dbReference type="OrthoDB" id="8595425at2"/>
<dbReference type="AlphaFoldDB" id="A0A239YXE9"/>
<dbReference type="Proteomes" id="UP000528432">
    <property type="component" value="Unassembled WGS sequence"/>
</dbReference>
<evidence type="ECO:0000313" key="1">
    <source>
        <dbReference type="EMBL" id="NOH16911.1"/>
    </source>
</evidence>
<sequence>MNMKEEKKNNFLMKDTLLIYINNYNLSLKVEYDCFDKKYIDNNYKILSDTIYKSYQIPKDYFGVIVSFKKDMNKKNFYYEYADISKGKIRGYKYEIYELNEGNKLFNRVYDDTKEILIDKFNIKNNNKDVKYKSFYKKQSYGNVIVENDSDKIVFKNNESYINIKEFIKSILSYEGFLIRVQVIKPNN</sequence>
<dbReference type="GeneID" id="70576004"/>
<evidence type="ECO:0000313" key="2">
    <source>
        <dbReference type="EMBL" id="SDL32021.1"/>
    </source>
</evidence>
<evidence type="ECO:0000313" key="3">
    <source>
        <dbReference type="Proteomes" id="UP000198811"/>
    </source>
</evidence>
<dbReference type="RefSeq" id="WP_089867131.1">
    <property type="nucleotide sequence ID" value="NZ_CP173238.1"/>
</dbReference>
<protein>
    <submittedName>
        <fullName evidence="1">Uncharacterized protein</fullName>
    </submittedName>
</protein>
<dbReference type="STRING" id="1494.SAMN05216497_11919"/>
<dbReference type="EMBL" id="FNGL01000019">
    <property type="protein sequence ID" value="SDL32021.1"/>
    <property type="molecule type" value="Genomic_DNA"/>
</dbReference>
<gene>
    <name evidence="1" type="ORF">HMJ28_11035</name>
    <name evidence="2" type="ORF">SAMN05216497_11919</name>
</gene>
<dbReference type="EMBL" id="JABFIF010000027">
    <property type="protein sequence ID" value="NOH16911.1"/>
    <property type="molecule type" value="Genomic_DNA"/>
</dbReference>
<dbReference type="Proteomes" id="UP000198811">
    <property type="component" value="Unassembled WGS sequence"/>
</dbReference>
<name>A0A239YXE9_CLOCO</name>
<accession>A0A239YXE9</accession>